<dbReference type="PANTHER" id="PTHR13261">
    <property type="entry name" value="BRCA2 AND CDKN1A INTERACTING PROTEIN"/>
    <property type="match status" value="1"/>
</dbReference>
<accession>A0A3M7M8E2</accession>
<dbReference type="PIRSF" id="PIRSF028983">
    <property type="entry name" value="BCP1"/>
    <property type="match status" value="1"/>
</dbReference>
<evidence type="ECO:0000313" key="5">
    <source>
        <dbReference type="EMBL" id="RMZ70650.1"/>
    </source>
</evidence>
<dbReference type="AlphaFoldDB" id="A0A3M7M8E2"/>
<dbReference type="OrthoDB" id="27543at2759"/>
<keyword evidence="6" id="KW-1185">Reference proteome</keyword>
<dbReference type="GO" id="GO:0015031">
    <property type="term" value="P:protein transport"/>
    <property type="evidence" value="ECO:0007669"/>
    <property type="project" value="UniProtKB-KW"/>
</dbReference>
<comment type="subcellular location">
    <subcellularLocation>
        <location evidence="3">Nucleus</location>
    </subcellularLocation>
</comment>
<dbReference type="Pfam" id="PF13862">
    <property type="entry name" value="BCCIP"/>
    <property type="match status" value="1"/>
</dbReference>
<gene>
    <name evidence="5" type="ORF">GMOD_00000773</name>
</gene>
<comment type="function">
    <text evidence="1 3">Involved in nuclear export, actin cytoskeleton organization and vesicular transport.</text>
</comment>
<keyword evidence="3" id="KW-0653">Protein transport</keyword>
<evidence type="ECO:0000256" key="2">
    <source>
        <dbReference type="ARBA" id="ARBA00006781"/>
    </source>
</evidence>
<dbReference type="GO" id="GO:0005634">
    <property type="term" value="C:nucleus"/>
    <property type="evidence" value="ECO:0007669"/>
    <property type="project" value="UniProtKB-SubCell"/>
</dbReference>
<reference evidence="5 6" key="1">
    <citation type="journal article" date="2014" name="PLoS ONE">
        <title>De novo Genome Assembly of the Fungal Plant Pathogen Pyrenophora semeniperda.</title>
        <authorList>
            <person name="Soliai M.M."/>
            <person name="Meyer S.E."/>
            <person name="Udall J.A."/>
            <person name="Elzinga D.E."/>
            <person name="Hermansen R.A."/>
            <person name="Bodily P.M."/>
            <person name="Hart A.A."/>
            <person name="Coleman C.E."/>
        </authorList>
    </citation>
    <scope>NUCLEOTIDE SEQUENCE [LARGE SCALE GENOMIC DNA]</scope>
    <source>
        <strain evidence="5 6">CCB06</strain>
        <tissue evidence="5">Mycelium</tissue>
    </source>
</reference>
<keyword evidence="3" id="KW-0813">Transport</keyword>
<evidence type="ECO:0000256" key="4">
    <source>
        <dbReference type="SAM" id="MobiDB-lite"/>
    </source>
</evidence>
<keyword evidence="3" id="KW-0539">Nucleus</keyword>
<evidence type="ECO:0000256" key="3">
    <source>
        <dbReference type="PIRNR" id="PIRNR028983"/>
    </source>
</evidence>
<feature type="region of interest" description="Disordered" evidence="4">
    <location>
        <begin position="1"/>
        <end position="32"/>
    </location>
</feature>
<proteinExistence type="inferred from homology"/>
<protein>
    <recommendedName>
        <fullName evidence="3">Protein BCP1</fullName>
    </recommendedName>
</protein>
<sequence>MAKRKPERDPEELPDASEKRKQQDDDDSGSDEDMDMVNVDFEWFDPQPAVDFHGLKNLLRQLLDVDSQLFNLSELADIILSQPLLGSTVKVDGNETDPYAFLTVLNLETHKARLLLPMFPFFRQSPEDLTMYLAKKSSPAIPTLAPLLAPSSTAQIGLILTERFINMPHEIVPPMYTMLLEEIQWAVEEKEAYTFTHYLVLSKCYSEIQSQLPSQDAPPSKKRNKKAEAGEETFYFHPEDEVLHKHAVGHTSFEYDTPVDEGASDSKRAFQELGVKPKGHMVLMEADKFQGAVEAVKAFLSGQ</sequence>
<dbReference type="Proteomes" id="UP000265663">
    <property type="component" value="Unassembled WGS sequence"/>
</dbReference>
<comment type="similarity">
    <text evidence="2 3">Belongs to the BCP1 family.</text>
</comment>
<evidence type="ECO:0000313" key="6">
    <source>
        <dbReference type="Proteomes" id="UP000265663"/>
    </source>
</evidence>
<dbReference type="PANTHER" id="PTHR13261:SF0">
    <property type="entry name" value="BRCA2 AND CDKN1A-INTERACTING PROTEIN"/>
    <property type="match status" value="1"/>
</dbReference>
<organism evidence="5 6">
    <name type="scientific">Pyrenophora seminiperda CCB06</name>
    <dbReference type="NCBI Taxonomy" id="1302712"/>
    <lineage>
        <taxon>Eukaryota</taxon>
        <taxon>Fungi</taxon>
        <taxon>Dikarya</taxon>
        <taxon>Ascomycota</taxon>
        <taxon>Pezizomycotina</taxon>
        <taxon>Dothideomycetes</taxon>
        <taxon>Pleosporomycetidae</taxon>
        <taxon>Pleosporales</taxon>
        <taxon>Pleosporineae</taxon>
        <taxon>Pleosporaceae</taxon>
        <taxon>Pyrenophora</taxon>
    </lineage>
</organism>
<dbReference type="InterPro" id="IPR025602">
    <property type="entry name" value="BCP1_family"/>
</dbReference>
<dbReference type="EMBL" id="KE747824">
    <property type="protein sequence ID" value="RMZ70650.1"/>
    <property type="molecule type" value="Genomic_DNA"/>
</dbReference>
<evidence type="ECO:0000256" key="1">
    <source>
        <dbReference type="ARBA" id="ARBA00002688"/>
    </source>
</evidence>
<name>A0A3M7M8E2_9PLEO</name>